<keyword evidence="1" id="KW-0472">Membrane</keyword>
<gene>
    <name evidence="2" type="ORF">PanWU01x14_123960</name>
</gene>
<evidence type="ECO:0000313" key="2">
    <source>
        <dbReference type="EMBL" id="PON64519.1"/>
    </source>
</evidence>
<protein>
    <recommendedName>
        <fullName evidence="4">Transmembrane protein</fullName>
    </recommendedName>
</protein>
<keyword evidence="1" id="KW-0812">Transmembrane</keyword>
<feature type="transmembrane region" description="Helical" evidence="1">
    <location>
        <begin position="14"/>
        <end position="36"/>
    </location>
</feature>
<dbReference type="PROSITE" id="PS51257">
    <property type="entry name" value="PROKAR_LIPOPROTEIN"/>
    <property type="match status" value="1"/>
</dbReference>
<dbReference type="PANTHER" id="PTHR33287:SF11">
    <property type="entry name" value="OS03G0778400 PROTEIN"/>
    <property type="match status" value="1"/>
</dbReference>
<proteinExistence type="predicted"/>
<dbReference type="PANTHER" id="PTHR33287">
    <property type="entry name" value="OS03G0453550 PROTEIN"/>
    <property type="match status" value="1"/>
</dbReference>
<comment type="caution">
    <text evidence="2">The sequence shown here is derived from an EMBL/GenBank/DDBJ whole genome shotgun (WGS) entry which is preliminary data.</text>
</comment>
<dbReference type="AlphaFoldDB" id="A0A2P5CTZ0"/>
<evidence type="ECO:0008006" key="4">
    <source>
        <dbReference type="Google" id="ProtNLM"/>
    </source>
</evidence>
<evidence type="ECO:0000313" key="3">
    <source>
        <dbReference type="Proteomes" id="UP000237105"/>
    </source>
</evidence>
<dbReference type="STRING" id="3476.A0A2P5CTZ0"/>
<dbReference type="Proteomes" id="UP000237105">
    <property type="component" value="Unassembled WGS sequence"/>
</dbReference>
<keyword evidence="1" id="KW-1133">Transmembrane helix</keyword>
<name>A0A2P5CTZ0_PARAD</name>
<dbReference type="OrthoDB" id="10478208at2759"/>
<sequence length="129" mass="14757">MLGGRVLVWSSNTLIRIFNILTFFLLIPIIIGCIALEEAQIGSVWKEITMLYVFFFLFHPISLILLFVDSSRDLGAAACRRSWIPLLCTLLFSLGLISAVRYKIYNESHSTKLFEREGILVKCVEELKK</sequence>
<reference evidence="3" key="1">
    <citation type="submission" date="2016-06" db="EMBL/GenBank/DDBJ databases">
        <title>Parallel loss of symbiosis genes in relatives of nitrogen-fixing non-legume Parasponia.</title>
        <authorList>
            <person name="Van Velzen R."/>
            <person name="Holmer R."/>
            <person name="Bu F."/>
            <person name="Rutten L."/>
            <person name="Van Zeijl A."/>
            <person name="Liu W."/>
            <person name="Santuari L."/>
            <person name="Cao Q."/>
            <person name="Sharma T."/>
            <person name="Shen D."/>
            <person name="Roswanjaya Y."/>
            <person name="Wardhani T."/>
            <person name="Kalhor M.S."/>
            <person name="Jansen J."/>
            <person name="Van den Hoogen J."/>
            <person name="Gungor B."/>
            <person name="Hartog M."/>
            <person name="Hontelez J."/>
            <person name="Verver J."/>
            <person name="Yang W.-C."/>
            <person name="Schijlen E."/>
            <person name="Repin R."/>
            <person name="Schilthuizen M."/>
            <person name="Schranz E."/>
            <person name="Heidstra R."/>
            <person name="Miyata K."/>
            <person name="Fedorova E."/>
            <person name="Kohlen W."/>
            <person name="Bisseling T."/>
            <person name="Smit S."/>
            <person name="Geurts R."/>
        </authorList>
    </citation>
    <scope>NUCLEOTIDE SEQUENCE [LARGE SCALE GENOMIC DNA]</scope>
    <source>
        <strain evidence="3">cv. WU1-14</strain>
    </source>
</reference>
<dbReference type="EMBL" id="JXTB01000095">
    <property type="protein sequence ID" value="PON64519.1"/>
    <property type="molecule type" value="Genomic_DNA"/>
</dbReference>
<evidence type="ECO:0000256" key="1">
    <source>
        <dbReference type="SAM" id="Phobius"/>
    </source>
</evidence>
<keyword evidence="3" id="KW-1185">Reference proteome</keyword>
<feature type="transmembrane region" description="Helical" evidence="1">
    <location>
        <begin position="48"/>
        <end position="68"/>
    </location>
</feature>
<feature type="transmembrane region" description="Helical" evidence="1">
    <location>
        <begin position="83"/>
        <end position="102"/>
    </location>
</feature>
<organism evidence="2 3">
    <name type="scientific">Parasponia andersonii</name>
    <name type="common">Sponia andersonii</name>
    <dbReference type="NCBI Taxonomy" id="3476"/>
    <lineage>
        <taxon>Eukaryota</taxon>
        <taxon>Viridiplantae</taxon>
        <taxon>Streptophyta</taxon>
        <taxon>Embryophyta</taxon>
        <taxon>Tracheophyta</taxon>
        <taxon>Spermatophyta</taxon>
        <taxon>Magnoliopsida</taxon>
        <taxon>eudicotyledons</taxon>
        <taxon>Gunneridae</taxon>
        <taxon>Pentapetalae</taxon>
        <taxon>rosids</taxon>
        <taxon>fabids</taxon>
        <taxon>Rosales</taxon>
        <taxon>Cannabaceae</taxon>
        <taxon>Parasponia</taxon>
    </lineage>
</organism>
<accession>A0A2P5CTZ0</accession>